<dbReference type="InterPro" id="IPR050250">
    <property type="entry name" value="Macrolide_Exporter_MacB"/>
</dbReference>
<feature type="domain" description="MacB-like periplasmic core" evidence="8">
    <location>
        <begin position="20"/>
        <end position="238"/>
    </location>
</feature>
<dbReference type="InterPro" id="IPR003838">
    <property type="entry name" value="ABC3_permease_C"/>
</dbReference>
<evidence type="ECO:0000259" key="7">
    <source>
        <dbReference type="Pfam" id="PF02687"/>
    </source>
</evidence>
<organism evidence="9 10">
    <name type="scientific">Fulvivirga sedimenti</name>
    <dbReference type="NCBI Taxonomy" id="2879465"/>
    <lineage>
        <taxon>Bacteria</taxon>
        <taxon>Pseudomonadati</taxon>
        <taxon>Bacteroidota</taxon>
        <taxon>Cytophagia</taxon>
        <taxon>Cytophagales</taxon>
        <taxon>Fulvivirgaceae</taxon>
        <taxon>Fulvivirga</taxon>
    </lineage>
</organism>
<evidence type="ECO:0000256" key="5">
    <source>
        <dbReference type="ARBA" id="ARBA00023136"/>
    </source>
</evidence>
<protein>
    <submittedName>
        <fullName evidence="9">ABC transporter permease</fullName>
    </submittedName>
</protein>
<feature type="transmembrane region" description="Helical" evidence="6">
    <location>
        <begin position="765"/>
        <end position="784"/>
    </location>
</feature>
<dbReference type="RefSeq" id="WP_225699925.1">
    <property type="nucleotide sequence ID" value="NZ_JAIXNE010000009.1"/>
</dbReference>
<reference evidence="9" key="1">
    <citation type="submission" date="2021-09" db="EMBL/GenBank/DDBJ databases">
        <title>Fulvivirga sp. isolated from coastal sediment.</title>
        <authorList>
            <person name="Yu H."/>
        </authorList>
    </citation>
    <scope>NUCLEOTIDE SEQUENCE</scope>
    <source>
        <strain evidence="9">1062</strain>
    </source>
</reference>
<dbReference type="GO" id="GO:0022857">
    <property type="term" value="F:transmembrane transporter activity"/>
    <property type="evidence" value="ECO:0007669"/>
    <property type="project" value="TreeGrafter"/>
</dbReference>
<dbReference type="PANTHER" id="PTHR30572">
    <property type="entry name" value="MEMBRANE COMPONENT OF TRANSPORTER-RELATED"/>
    <property type="match status" value="1"/>
</dbReference>
<comment type="subcellular location">
    <subcellularLocation>
        <location evidence="1">Cell membrane</location>
        <topology evidence="1">Multi-pass membrane protein</topology>
    </subcellularLocation>
</comment>
<dbReference type="Proteomes" id="UP001139409">
    <property type="component" value="Unassembled WGS sequence"/>
</dbReference>
<evidence type="ECO:0000256" key="4">
    <source>
        <dbReference type="ARBA" id="ARBA00022989"/>
    </source>
</evidence>
<feature type="transmembrane region" description="Helical" evidence="6">
    <location>
        <begin position="336"/>
        <end position="358"/>
    </location>
</feature>
<keyword evidence="10" id="KW-1185">Reference proteome</keyword>
<dbReference type="Pfam" id="PF12704">
    <property type="entry name" value="MacB_PCD"/>
    <property type="match status" value="1"/>
</dbReference>
<comment type="caution">
    <text evidence="9">The sequence shown here is derived from an EMBL/GenBank/DDBJ whole genome shotgun (WGS) entry which is preliminary data.</text>
</comment>
<keyword evidence="2" id="KW-1003">Cell membrane</keyword>
<dbReference type="PANTHER" id="PTHR30572:SF18">
    <property type="entry name" value="ABC-TYPE MACROLIDE FAMILY EXPORT SYSTEM PERMEASE COMPONENT 2"/>
    <property type="match status" value="1"/>
</dbReference>
<feature type="transmembrane region" description="Helical" evidence="6">
    <location>
        <begin position="21"/>
        <end position="41"/>
    </location>
</feature>
<feature type="transmembrane region" description="Helical" evidence="6">
    <location>
        <begin position="426"/>
        <end position="446"/>
    </location>
</feature>
<gene>
    <name evidence="9" type="ORF">LDX50_29600</name>
</gene>
<sequence>MLKNYIKIALRNISRSRVYSFINIIGLSLCLVIGVLILLFITDETGFDRFHTNGDRIYKIVTPTSVNGGMETNSWPVAYKLKSEFPEVEEVVYTRQAFSSMLVNHEGKRFEHNLYFADNAFFNMFSFEFIEGTPQKALSEPYSIVMTRSMRDRYFGSANALGQILTLRDSMEFKVTGVVEDIPKQSHIQFDALISFATYEQLDADFNYSDGWGNFNVRNYLMLRDGADINEFSAKAENLYRENIGEMMDNLGVELSLAFIPLEKIYLNETYYNGFGPNGSMDQVYLVGAIALFVILLGCINYINLSTARSVYRAREVGLRKIAGSSRSTIFWQFQVEVFVITLLSFLLSGIVLEFALPFFNDLMGKSYTLSSLLEPKIIAGALILILFITFLAGFYPSRILSSYQPSDVFKVQMGRDRKGVNLRRILVIVQFSISGMLVLGTFIVLEQLNFMRNQDLGFDKEQVLVLDVTRVPKTSSLNVLQNNLKQLAGVEQVSFTNALPGRPGWQGQWAYPEGVEEAEGNQVDTEYMAIDENYIATLGLELLAGENFDQKNPAALSEGLIINETTVKEMGWETPENAIGKRIVSPSGTPAGLVIGVVKDYHGVGLQGRIWPKAMGYTSSRYGRYFAIRFVTGNTSNLISDVQNSWQENLGDYTFEFFFLDQEFDKQYRSEDRLMKVFTLFAVLTLVLSAIGLLGLVSFMIISRTREIGIRKVLGANTMGLVTLLSKEFIFLVFIANILIIPLVWWAANLWLNNFAYHMEVNPWIFAVSIGAMVLLAMGIVFVQTFTASRQNPIDTIRVE</sequence>
<dbReference type="Pfam" id="PF02687">
    <property type="entry name" value="FtsX"/>
    <property type="match status" value="2"/>
</dbReference>
<evidence type="ECO:0000259" key="8">
    <source>
        <dbReference type="Pfam" id="PF12704"/>
    </source>
</evidence>
<dbReference type="EMBL" id="JAIXNE010000009">
    <property type="protein sequence ID" value="MCA6079063.1"/>
    <property type="molecule type" value="Genomic_DNA"/>
</dbReference>
<keyword evidence="4 6" id="KW-1133">Transmembrane helix</keyword>
<feature type="domain" description="ABC3 transporter permease C-terminal" evidence="7">
    <location>
        <begin position="289"/>
        <end position="406"/>
    </location>
</feature>
<feature type="transmembrane region" description="Helical" evidence="6">
    <location>
        <begin position="378"/>
        <end position="396"/>
    </location>
</feature>
<dbReference type="InterPro" id="IPR025857">
    <property type="entry name" value="MacB_PCD"/>
</dbReference>
<keyword evidence="5 6" id="KW-0472">Membrane</keyword>
<evidence type="ECO:0000256" key="6">
    <source>
        <dbReference type="SAM" id="Phobius"/>
    </source>
</evidence>
<evidence type="ECO:0000256" key="1">
    <source>
        <dbReference type="ARBA" id="ARBA00004651"/>
    </source>
</evidence>
<evidence type="ECO:0000313" key="10">
    <source>
        <dbReference type="Proteomes" id="UP001139409"/>
    </source>
</evidence>
<evidence type="ECO:0000256" key="3">
    <source>
        <dbReference type="ARBA" id="ARBA00022692"/>
    </source>
</evidence>
<proteinExistence type="predicted"/>
<evidence type="ECO:0000313" key="9">
    <source>
        <dbReference type="EMBL" id="MCA6079063.1"/>
    </source>
</evidence>
<feature type="transmembrane region" description="Helical" evidence="6">
    <location>
        <begin position="284"/>
        <end position="305"/>
    </location>
</feature>
<evidence type="ECO:0000256" key="2">
    <source>
        <dbReference type="ARBA" id="ARBA00022475"/>
    </source>
</evidence>
<feature type="domain" description="ABC3 transporter permease C-terminal" evidence="7">
    <location>
        <begin position="681"/>
        <end position="794"/>
    </location>
</feature>
<dbReference type="AlphaFoldDB" id="A0A9X1HVK0"/>
<feature type="transmembrane region" description="Helical" evidence="6">
    <location>
        <begin position="730"/>
        <end position="753"/>
    </location>
</feature>
<feature type="transmembrane region" description="Helical" evidence="6">
    <location>
        <begin position="678"/>
        <end position="703"/>
    </location>
</feature>
<accession>A0A9X1HVK0</accession>
<keyword evidence="3 6" id="KW-0812">Transmembrane</keyword>
<name>A0A9X1HVK0_9BACT</name>
<dbReference type="GO" id="GO:0005886">
    <property type="term" value="C:plasma membrane"/>
    <property type="evidence" value="ECO:0007669"/>
    <property type="project" value="UniProtKB-SubCell"/>
</dbReference>